<dbReference type="PATRIC" id="fig|771875.3.peg.260"/>
<evidence type="ECO:0000313" key="2">
    <source>
        <dbReference type="EMBL" id="AFG34400.1"/>
    </source>
</evidence>
<organism evidence="2 3">
    <name type="scientific">Fervidobacterium pennivorans (strain DSM 9078 / Ven5)</name>
    <dbReference type="NCBI Taxonomy" id="771875"/>
    <lineage>
        <taxon>Bacteria</taxon>
        <taxon>Thermotogati</taxon>
        <taxon>Thermotogota</taxon>
        <taxon>Thermotogae</taxon>
        <taxon>Thermotogales</taxon>
        <taxon>Fervidobacteriaceae</taxon>
        <taxon>Fervidobacterium</taxon>
    </lineage>
</organism>
<dbReference type="InterPro" id="IPR011322">
    <property type="entry name" value="N-reg_PII-like_a/b"/>
</dbReference>
<dbReference type="Pfam" id="PF02641">
    <property type="entry name" value="DUF190"/>
    <property type="match status" value="1"/>
</dbReference>
<dbReference type="EMBL" id="CP003260">
    <property type="protein sequence ID" value="AFG34400.1"/>
    <property type="molecule type" value="Genomic_DNA"/>
</dbReference>
<dbReference type="Gene3D" id="3.30.70.120">
    <property type="match status" value="1"/>
</dbReference>
<name>H9UA57_FERPD</name>
<evidence type="ECO:0000256" key="1">
    <source>
        <dbReference type="ARBA" id="ARBA00010554"/>
    </source>
</evidence>
<dbReference type="KEGG" id="fpe:Ferpe_0254"/>
<dbReference type="HOGENOM" id="CLU_2154599_0_0_0"/>
<dbReference type="SUPFAM" id="SSF54913">
    <property type="entry name" value="GlnB-like"/>
    <property type="match status" value="1"/>
</dbReference>
<sequence>MINISTNMIISFRGVYMEKIIGTFVRIYVKENQRCEAFGKKPLNKVIAEMALKMDITDFVEYKVFEGYIFDKKLHTLAREVIDHELPIIIEFFTTDEKAQKFLEEMAPYLKNTVVLVFRDTEGYFFR</sequence>
<keyword evidence="3" id="KW-1185">Reference proteome</keyword>
<dbReference type="InterPro" id="IPR015867">
    <property type="entry name" value="N-reg_PII/ATP_PRibTrfase_C"/>
</dbReference>
<evidence type="ECO:0000313" key="3">
    <source>
        <dbReference type="Proteomes" id="UP000007384"/>
    </source>
</evidence>
<reference evidence="2" key="1">
    <citation type="submission" date="2012-03" db="EMBL/GenBank/DDBJ databases">
        <title>Complete sequence of Fervidobacterium pennivorans DSM 9078.</title>
        <authorList>
            <consortium name="US DOE Joint Genome Institute"/>
            <person name="Lucas S."/>
            <person name="Han J."/>
            <person name="Lapidus A."/>
            <person name="Cheng J.-F."/>
            <person name="Goodwin L."/>
            <person name="Pitluck S."/>
            <person name="Peters L."/>
            <person name="Ovchinnikova G."/>
            <person name="Lu M."/>
            <person name="Detter J.C."/>
            <person name="Han C."/>
            <person name="Tapia R."/>
            <person name="Land M."/>
            <person name="Hauser L."/>
            <person name="Kyrpides N."/>
            <person name="Ivanova N."/>
            <person name="Pagani I."/>
            <person name="Noll K.M."/>
            <person name="Woyke T."/>
        </authorList>
    </citation>
    <scope>NUCLEOTIDE SEQUENCE</scope>
    <source>
        <strain evidence="2">DSM 9078</strain>
    </source>
</reference>
<comment type="similarity">
    <text evidence="1">Belongs to the UPF0166 family.</text>
</comment>
<protein>
    <submittedName>
        <fullName evidence="2">Uncharacterized protein</fullName>
    </submittedName>
</protein>
<dbReference type="InterPro" id="IPR003793">
    <property type="entry name" value="UPF0166"/>
</dbReference>
<dbReference type="Proteomes" id="UP000007384">
    <property type="component" value="Chromosome"/>
</dbReference>
<dbReference type="STRING" id="771875.Ferpe_0254"/>
<dbReference type="AlphaFoldDB" id="H9UA57"/>
<dbReference type="eggNOG" id="COG1993">
    <property type="taxonomic scope" value="Bacteria"/>
</dbReference>
<gene>
    <name evidence="2" type="ordered locus">Ferpe_0254</name>
</gene>
<accession>H9UA57</accession>
<proteinExistence type="inferred from homology"/>